<evidence type="ECO:0000313" key="2">
    <source>
        <dbReference type="EMBL" id="PWR76292.1"/>
    </source>
</evidence>
<keyword evidence="1" id="KW-1133">Transmembrane helix</keyword>
<proteinExistence type="predicted"/>
<dbReference type="EMBL" id="QGMZ01000001">
    <property type="protein sequence ID" value="PWR76292.1"/>
    <property type="molecule type" value="Genomic_DNA"/>
</dbReference>
<accession>A0A2V2N8G4</accession>
<feature type="transmembrane region" description="Helical" evidence="1">
    <location>
        <begin position="48"/>
        <end position="69"/>
    </location>
</feature>
<keyword evidence="3" id="KW-1185">Reference proteome</keyword>
<protein>
    <submittedName>
        <fullName evidence="2">Uncharacterized protein</fullName>
    </submittedName>
</protein>
<keyword evidence="1" id="KW-0812">Transmembrane</keyword>
<sequence>MKIPKFSTYLSGGNIYLTILGFIFGLGVKNRFLKGSLLMPVDEAMDGMMITMIGSFRGYIRDISIYLNWGKVRRKML</sequence>
<organism evidence="2 3">
    <name type="scientific">Methanospirillum stamsii</name>
    <dbReference type="NCBI Taxonomy" id="1277351"/>
    <lineage>
        <taxon>Archaea</taxon>
        <taxon>Methanobacteriati</taxon>
        <taxon>Methanobacteriota</taxon>
        <taxon>Stenosarchaea group</taxon>
        <taxon>Methanomicrobia</taxon>
        <taxon>Methanomicrobiales</taxon>
        <taxon>Methanospirillaceae</taxon>
        <taxon>Methanospirillum</taxon>
    </lineage>
</organism>
<dbReference type="AlphaFoldDB" id="A0A2V2N8G4"/>
<feature type="transmembrane region" description="Helical" evidence="1">
    <location>
        <begin position="7"/>
        <end position="28"/>
    </location>
</feature>
<evidence type="ECO:0000256" key="1">
    <source>
        <dbReference type="SAM" id="Phobius"/>
    </source>
</evidence>
<name>A0A2V2N8G4_9EURY</name>
<comment type="caution">
    <text evidence="2">The sequence shown here is derived from an EMBL/GenBank/DDBJ whole genome shotgun (WGS) entry which is preliminary data.</text>
</comment>
<reference evidence="2 3" key="1">
    <citation type="submission" date="2018-05" db="EMBL/GenBank/DDBJ databases">
        <title>Draft genome of Methanospirillum stamsii Pt1.</title>
        <authorList>
            <person name="Dueholm M.S."/>
            <person name="Nielsen P.H."/>
            <person name="Bakmann L.F."/>
            <person name="Otzen D.E."/>
        </authorList>
    </citation>
    <scope>NUCLEOTIDE SEQUENCE [LARGE SCALE GENOMIC DNA]</scope>
    <source>
        <strain evidence="2 3">Pt1</strain>
    </source>
</reference>
<dbReference type="Proteomes" id="UP000245934">
    <property type="component" value="Unassembled WGS sequence"/>
</dbReference>
<keyword evidence="1" id="KW-0472">Membrane</keyword>
<gene>
    <name evidence="2" type="ORF">DLD82_00335</name>
</gene>
<evidence type="ECO:0000313" key="3">
    <source>
        <dbReference type="Proteomes" id="UP000245934"/>
    </source>
</evidence>